<proteinExistence type="predicted"/>
<dbReference type="InterPro" id="IPR019949">
    <property type="entry name" value="CmoO-like"/>
</dbReference>
<organism evidence="3">
    <name type="scientific">uncultured Acidimicrobiales bacterium</name>
    <dbReference type="NCBI Taxonomy" id="310071"/>
    <lineage>
        <taxon>Bacteria</taxon>
        <taxon>Bacillati</taxon>
        <taxon>Actinomycetota</taxon>
        <taxon>Acidimicrobiia</taxon>
        <taxon>Acidimicrobiales</taxon>
        <taxon>environmental samples</taxon>
    </lineage>
</organism>
<dbReference type="Pfam" id="PF00296">
    <property type="entry name" value="Bac_luciferase"/>
    <property type="match status" value="1"/>
</dbReference>
<dbReference type="PANTHER" id="PTHR30137">
    <property type="entry name" value="LUCIFERASE-LIKE MONOOXYGENASE"/>
    <property type="match status" value="1"/>
</dbReference>
<feature type="domain" description="Luciferase-like" evidence="2">
    <location>
        <begin position="1"/>
        <end position="286"/>
    </location>
</feature>
<protein>
    <recommendedName>
        <fullName evidence="2">Luciferase-like domain-containing protein</fullName>
    </recommendedName>
</protein>
<reference evidence="3" key="1">
    <citation type="submission" date="2020-02" db="EMBL/GenBank/DDBJ databases">
        <authorList>
            <person name="Meier V. D."/>
        </authorList>
    </citation>
    <scope>NUCLEOTIDE SEQUENCE</scope>
    <source>
        <strain evidence="3">AVDCRST_MAG76</strain>
    </source>
</reference>
<dbReference type="AlphaFoldDB" id="A0A6J4ILH1"/>
<dbReference type="CDD" id="cd00347">
    <property type="entry name" value="Flavin_utilizing_monoxygenases"/>
    <property type="match status" value="1"/>
</dbReference>
<name>A0A6J4ILH1_9ACTN</name>
<evidence type="ECO:0000313" key="3">
    <source>
        <dbReference type="EMBL" id="CAA9255840.1"/>
    </source>
</evidence>
<evidence type="ECO:0000256" key="1">
    <source>
        <dbReference type="ARBA" id="ARBA00007789"/>
    </source>
</evidence>
<accession>A0A6J4ILH1</accession>
<dbReference type="InterPro" id="IPR036661">
    <property type="entry name" value="Luciferase-like_sf"/>
</dbReference>
<dbReference type="EMBL" id="CADCSZ010000157">
    <property type="protein sequence ID" value="CAA9255840.1"/>
    <property type="molecule type" value="Genomic_DNA"/>
</dbReference>
<evidence type="ECO:0000259" key="2">
    <source>
        <dbReference type="Pfam" id="PF00296"/>
    </source>
</evidence>
<dbReference type="NCBIfam" id="TIGR03558">
    <property type="entry name" value="oxido_grp_1"/>
    <property type="match status" value="1"/>
</dbReference>
<dbReference type="PANTHER" id="PTHR30137:SF19">
    <property type="entry name" value="LUCIFERASE-LIKE MONOOXYGENASE"/>
    <property type="match status" value="1"/>
</dbReference>
<dbReference type="GO" id="GO:0016705">
    <property type="term" value="F:oxidoreductase activity, acting on paired donors, with incorporation or reduction of molecular oxygen"/>
    <property type="evidence" value="ECO:0007669"/>
    <property type="project" value="InterPro"/>
</dbReference>
<dbReference type="SUPFAM" id="SSF51679">
    <property type="entry name" value="Bacterial luciferase-like"/>
    <property type="match status" value="1"/>
</dbReference>
<comment type="similarity">
    <text evidence="1">To bacterial alkanal monooxygenase alpha and beta chains.</text>
</comment>
<dbReference type="InterPro" id="IPR011251">
    <property type="entry name" value="Luciferase-like_dom"/>
</dbReference>
<sequence length="328" mass="34188">MRLSVLDQSPVSSGSTAADALRDTVALAQAAERLGYSRYWLAEHHGTPGLAGCAPEVMVARVAAATSTIRVGAGGILLSHYSARKVAEVFGVLAALFPGRIDLGIGRADGASPAAVAALAAGSAEGAAHPFGRKLADLLSDLDRQESRPGAVAEGSEGPDVWLLASSSDGAGAAASLGLPLCFAQFISTGFGPQIVARYRMGFQPSMTREWSQSSVAVAVICAETDAEAERLAASVDVWRLTSEDGRGPVPSVEEAASRHRSPLEEAKIAQSRKGLVVGGPRRVTDVLSRMAIDFDVDELVVLTVCHDPRARLRSYELLAQAFELNAG</sequence>
<dbReference type="InterPro" id="IPR050766">
    <property type="entry name" value="Bact_Lucif_Oxidored"/>
</dbReference>
<dbReference type="Gene3D" id="3.20.20.30">
    <property type="entry name" value="Luciferase-like domain"/>
    <property type="match status" value="1"/>
</dbReference>
<gene>
    <name evidence="3" type="ORF">AVDCRST_MAG76-2568</name>
</gene>
<dbReference type="GO" id="GO:0005829">
    <property type="term" value="C:cytosol"/>
    <property type="evidence" value="ECO:0007669"/>
    <property type="project" value="TreeGrafter"/>
</dbReference>